<feature type="compositionally biased region" description="Basic and acidic residues" evidence="3">
    <location>
        <begin position="950"/>
        <end position="973"/>
    </location>
</feature>
<feature type="region of interest" description="Disordered" evidence="3">
    <location>
        <begin position="636"/>
        <end position="879"/>
    </location>
</feature>
<feature type="region of interest" description="Disordered" evidence="3">
    <location>
        <begin position="1194"/>
        <end position="1263"/>
    </location>
</feature>
<dbReference type="InterPro" id="IPR001623">
    <property type="entry name" value="DnaJ_domain"/>
</dbReference>
<feature type="compositionally biased region" description="Basic and acidic residues" evidence="3">
    <location>
        <begin position="731"/>
        <end position="754"/>
    </location>
</feature>
<feature type="compositionally biased region" description="Basic and acidic residues" evidence="3">
    <location>
        <begin position="694"/>
        <end position="713"/>
    </location>
</feature>
<comment type="caution">
    <text evidence="5">The sequence shown here is derived from an EMBL/GenBank/DDBJ whole genome shotgun (WGS) entry which is preliminary data.</text>
</comment>
<evidence type="ECO:0000313" key="5">
    <source>
        <dbReference type="EMBL" id="KAL3840296.1"/>
    </source>
</evidence>
<feature type="compositionally biased region" description="Polar residues" evidence="3">
    <location>
        <begin position="367"/>
        <end position="379"/>
    </location>
</feature>
<sequence>MESLSRPPHRRKHSSATNAFSSSFSLRNPYDDDLLSNGGGKTKSFGVHEYSEIFSGSSSSIPVLDLSGLDEGDCRSSAKLDYSNIFGGFRNDDVAVPYEQLFKGSPKQTKQRFPVDAQSTLQESGSPEKTKRSSGEASDQSVDGVKKQFNLSFNKISQINNDKSNGKTHVAQLHAVPGFTYFVDGTPKPQKTEEDKPVTSLKREVSRTWSFSADLESVKTKGGFNLDKSHIPDKSHNVNENNLKTHPSKVPPVSSRLPSLNDSMEFRRSRASSFSSKEEASGKISDDEELDENSVAAISAAALKKAIEQAQESIRIAKMIMERKTEGLQDGTKPRSKGRSKGKDKKETRIEHVAYGSKDNNARENSGRINSVFPTSTLGHTDKLNNVRKAEVEKVRENDEEAKEHREPFIEVAEHYGEKVELEKKKGFKSSNLMLSTSKPASPPVEMENGKKTLEHGDVTLDHTKGPEVVAELAEKALSTPQVVAEPEKSVTGTSDQSQATVILSKVSNIVTGLVERVLNTSLMTQEPEKTVDVECKGKENEVIEERENATVDIEKLDKEEHDEKFQESEEIVNNFLNESQNLAEKEVLEQEYMMKKSENVSDWKEIDQRHGKSYDGEEKETRQIEAPLWFESEEQLKEDMEEETKERDPEVFPETREVERKVNETHELEIDDKKHNLPHHGDEQNNPIELEQIEEREMNTFEYEATAKHTIETEANSSDEGKNAAVFQDAEAKEPNNSLRGEEGSEENKNKCDFEEDEQNNPIELEQIEEREMNTFEYEATAKHTIETEANSSDEGKNAAVFQDAEAKEPNNSLRGEEGSEENKNKCDFEEAAYEKDINEATDANSDDAGTIVFETQEACDVDSNNRGEEHQKDDGSVPKVLKTFSAIDKDKTAEQLFDLGDTEIPAADCLRRSASEENFVGSKLYNTFDGLSSDEKEDNVGVMDPDQEEKLPKDEEDNFKTADENHDRSEDYAASAPEVNPSDNKTAEFDTVDERHDFEQTFVSDEESLSTTSLENVDDLSAHESPECEENAKDQTSDKEEVKGDLEMTSTESKCIEEQNAVYSQEQRESKVMEESTETERAVETVQNIEKNKENLTGASTTEEKDAKENMHNFDKNDHQQRIEAIKKGREREKDRIAVERAIREARERAFAEARERAERAAVERAAAEARQRAMAEAKEKLEKANAEAKIRAGRAAVERATTEARERALEKAMSHKTSNEVKTQTASSSRNNGLKHSFSSSDIEKIDGTNTESAQRQKARLERHQRIMERAAKALAEKNMRDLIVQKEQAERNRLSESLDADIKRWASGKEGNLRALLSTLQYILGSESGWKPISLTEILTTAAVKKAYRKATLYVHPDKLQQRGASIQQKYICEKVFDLLKAAWNRFNSEER</sequence>
<proteinExistence type="predicted"/>
<feature type="compositionally biased region" description="Basic and acidic residues" evidence="3">
    <location>
        <begin position="1022"/>
        <end position="1048"/>
    </location>
</feature>
<feature type="compositionally biased region" description="Basic and acidic residues" evidence="3">
    <location>
        <begin position="806"/>
        <end position="840"/>
    </location>
</feature>
<dbReference type="Gene3D" id="1.10.287.110">
    <property type="entry name" value="DnaJ domain"/>
    <property type="match status" value="1"/>
</dbReference>
<feature type="region of interest" description="Disordered" evidence="3">
    <location>
        <begin position="612"/>
        <end position="631"/>
    </location>
</feature>
<dbReference type="PANTHER" id="PTHR23172:SF87">
    <property type="entry name" value="CHAPERONE DNAJ-DOMAIN SUPERFAMILY PROTEIN"/>
    <property type="match status" value="1"/>
</dbReference>
<feature type="compositionally biased region" description="Polar residues" evidence="3">
    <location>
        <begin position="1223"/>
        <end position="1244"/>
    </location>
</feature>
<evidence type="ECO:0000259" key="4">
    <source>
        <dbReference type="PROSITE" id="PS50076"/>
    </source>
</evidence>
<feature type="compositionally biased region" description="Basic and acidic residues" evidence="3">
    <location>
        <begin position="612"/>
        <end position="624"/>
    </location>
</feature>
<evidence type="ECO:0000313" key="6">
    <source>
        <dbReference type="Proteomes" id="UP001634393"/>
    </source>
</evidence>
<evidence type="ECO:0000256" key="3">
    <source>
        <dbReference type="SAM" id="MobiDB-lite"/>
    </source>
</evidence>
<feature type="compositionally biased region" description="Basic and acidic residues" evidence="3">
    <location>
        <begin position="227"/>
        <end position="237"/>
    </location>
</feature>
<dbReference type="FunFam" id="1.10.287.110:FF:000009">
    <property type="entry name" value="Auxilin-related protein 1"/>
    <property type="match status" value="1"/>
</dbReference>
<keyword evidence="6" id="KW-1185">Reference proteome</keyword>
<dbReference type="Proteomes" id="UP001634393">
    <property type="component" value="Unassembled WGS sequence"/>
</dbReference>
<gene>
    <name evidence="5" type="ORF">ACJIZ3_024887</name>
</gene>
<evidence type="ECO:0000256" key="1">
    <source>
        <dbReference type="ARBA" id="ARBA00023054"/>
    </source>
</evidence>
<feature type="compositionally biased region" description="Basic and acidic residues" evidence="3">
    <location>
        <begin position="276"/>
        <end position="285"/>
    </location>
</feature>
<feature type="region of interest" description="Disordered" evidence="3">
    <location>
        <begin position="1"/>
        <end position="26"/>
    </location>
</feature>
<feature type="compositionally biased region" description="Low complexity" evidence="3">
    <location>
        <begin position="15"/>
        <end position="25"/>
    </location>
</feature>
<feature type="compositionally biased region" description="Basic and acidic residues" evidence="3">
    <location>
        <begin position="1068"/>
        <end position="1085"/>
    </location>
</feature>
<feature type="compositionally biased region" description="Basic and acidic residues" evidence="3">
    <location>
        <begin position="769"/>
        <end position="788"/>
    </location>
</feature>
<feature type="compositionally biased region" description="Basic and acidic residues" evidence="3">
    <location>
        <begin position="636"/>
        <end position="684"/>
    </location>
</feature>
<dbReference type="SUPFAM" id="SSF46565">
    <property type="entry name" value="Chaperone J-domain"/>
    <property type="match status" value="1"/>
</dbReference>
<keyword evidence="1 2" id="KW-0175">Coiled coil</keyword>
<organism evidence="5 6">
    <name type="scientific">Penstemon smallii</name>
    <dbReference type="NCBI Taxonomy" id="265156"/>
    <lineage>
        <taxon>Eukaryota</taxon>
        <taxon>Viridiplantae</taxon>
        <taxon>Streptophyta</taxon>
        <taxon>Embryophyta</taxon>
        <taxon>Tracheophyta</taxon>
        <taxon>Spermatophyta</taxon>
        <taxon>Magnoliopsida</taxon>
        <taxon>eudicotyledons</taxon>
        <taxon>Gunneridae</taxon>
        <taxon>Pentapetalae</taxon>
        <taxon>asterids</taxon>
        <taxon>lamiids</taxon>
        <taxon>Lamiales</taxon>
        <taxon>Plantaginaceae</taxon>
        <taxon>Cheloneae</taxon>
        <taxon>Penstemon</taxon>
    </lineage>
</organism>
<evidence type="ECO:0000256" key="2">
    <source>
        <dbReference type="SAM" id="Coils"/>
    </source>
</evidence>
<feature type="compositionally biased region" description="Basic and acidic residues" evidence="3">
    <location>
        <begin position="1104"/>
        <end position="1122"/>
    </location>
</feature>
<feature type="compositionally biased region" description="Polar residues" evidence="3">
    <location>
        <begin position="1087"/>
        <end position="1103"/>
    </location>
</feature>
<reference evidence="5 6" key="1">
    <citation type="submission" date="2024-12" db="EMBL/GenBank/DDBJ databases">
        <title>The unique morphological basis and parallel evolutionary history of personate flowers in Penstemon.</title>
        <authorList>
            <person name="Depatie T.H."/>
            <person name="Wessinger C.A."/>
        </authorList>
    </citation>
    <scope>NUCLEOTIDE SEQUENCE [LARGE SCALE GENOMIC DNA]</scope>
    <source>
        <strain evidence="5">WTNN_2</strain>
        <tissue evidence="5">Leaf</tissue>
    </source>
</reference>
<feature type="compositionally biased region" description="Basic residues" evidence="3">
    <location>
        <begin position="334"/>
        <end position="343"/>
    </location>
</feature>
<protein>
    <recommendedName>
        <fullName evidence="4">J domain-containing protein</fullName>
    </recommendedName>
</protein>
<feature type="region of interest" description="Disordered" evidence="3">
    <location>
        <begin position="225"/>
        <end position="292"/>
    </location>
</feature>
<dbReference type="EMBL" id="JBJXBP010000003">
    <property type="protein sequence ID" value="KAL3840296.1"/>
    <property type="molecule type" value="Genomic_DNA"/>
</dbReference>
<feature type="region of interest" description="Disordered" evidence="3">
    <location>
        <begin position="323"/>
        <end position="380"/>
    </location>
</feature>
<dbReference type="PANTHER" id="PTHR23172">
    <property type="entry name" value="AUXILIN/CYCLIN G-ASSOCIATED KINASE-RELATED"/>
    <property type="match status" value="1"/>
</dbReference>
<feature type="coiled-coil region" evidence="2">
    <location>
        <begin position="540"/>
        <end position="579"/>
    </location>
</feature>
<accession>A0ABD3TUF6</accession>
<feature type="region of interest" description="Disordered" evidence="3">
    <location>
        <begin position="925"/>
        <end position="1122"/>
    </location>
</feature>
<feature type="region of interest" description="Disordered" evidence="3">
    <location>
        <begin position="103"/>
        <end position="143"/>
    </location>
</feature>
<feature type="compositionally biased region" description="Basic and acidic residues" evidence="3">
    <location>
        <begin position="865"/>
        <end position="878"/>
    </location>
</feature>
<dbReference type="PROSITE" id="PS50076">
    <property type="entry name" value="DNAJ_2"/>
    <property type="match status" value="1"/>
</dbReference>
<feature type="compositionally biased region" description="Basic and acidic residues" evidence="3">
    <location>
        <begin position="1194"/>
        <end position="1222"/>
    </location>
</feature>
<feature type="compositionally biased region" description="Basic and acidic residues" evidence="3">
    <location>
        <begin position="987"/>
        <end position="1001"/>
    </location>
</feature>
<feature type="domain" description="J" evidence="4">
    <location>
        <begin position="1332"/>
        <end position="1396"/>
    </location>
</feature>
<dbReference type="InterPro" id="IPR036869">
    <property type="entry name" value="J_dom_sf"/>
</dbReference>
<name>A0ABD3TUF6_9LAMI</name>